<dbReference type="AlphaFoldDB" id="A0AAD8N8N1"/>
<evidence type="ECO:0000313" key="7">
    <source>
        <dbReference type="EMBL" id="KAK1399826.1"/>
    </source>
</evidence>
<dbReference type="PANTHER" id="PTHR31719">
    <property type="entry name" value="NAC TRANSCRIPTION FACTOR 56"/>
    <property type="match status" value="1"/>
</dbReference>
<dbReference type="PROSITE" id="PS51005">
    <property type="entry name" value="NAC"/>
    <property type="match status" value="1"/>
</dbReference>
<dbReference type="Gene3D" id="2.170.150.80">
    <property type="entry name" value="NAC domain"/>
    <property type="match status" value="1"/>
</dbReference>
<evidence type="ECO:0000256" key="1">
    <source>
        <dbReference type="ARBA" id="ARBA00023015"/>
    </source>
</evidence>
<keyword evidence="4" id="KW-0539">Nucleus</keyword>
<gene>
    <name evidence="7" type="ORF">POM88_009689</name>
</gene>
<feature type="region of interest" description="Disordered" evidence="5">
    <location>
        <begin position="1"/>
        <end position="28"/>
    </location>
</feature>
<dbReference type="InterPro" id="IPR003441">
    <property type="entry name" value="NAC-dom"/>
</dbReference>
<evidence type="ECO:0000313" key="8">
    <source>
        <dbReference type="Proteomes" id="UP001237642"/>
    </source>
</evidence>
<feature type="domain" description="NAC" evidence="6">
    <location>
        <begin position="116"/>
        <end position="270"/>
    </location>
</feature>
<comment type="caution">
    <text evidence="7">The sequence shown here is derived from an EMBL/GenBank/DDBJ whole genome shotgun (WGS) entry which is preliminary data.</text>
</comment>
<keyword evidence="8" id="KW-1185">Reference proteome</keyword>
<evidence type="ECO:0000259" key="6">
    <source>
        <dbReference type="PROSITE" id="PS51005"/>
    </source>
</evidence>
<feature type="compositionally biased region" description="Low complexity" evidence="5">
    <location>
        <begin position="10"/>
        <end position="27"/>
    </location>
</feature>
<accession>A0AAD8N8N1</accession>
<reference evidence="7" key="1">
    <citation type="submission" date="2023-02" db="EMBL/GenBank/DDBJ databases">
        <title>Genome of toxic invasive species Heracleum sosnowskyi carries increased number of genes despite the absence of recent whole-genome duplications.</title>
        <authorList>
            <person name="Schelkunov M."/>
            <person name="Shtratnikova V."/>
            <person name="Makarenko M."/>
            <person name="Klepikova A."/>
            <person name="Omelchenko D."/>
            <person name="Novikova G."/>
            <person name="Obukhova E."/>
            <person name="Bogdanov V."/>
            <person name="Penin A."/>
            <person name="Logacheva M."/>
        </authorList>
    </citation>
    <scope>NUCLEOTIDE SEQUENCE</scope>
    <source>
        <strain evidence="7">Hsosn_3</strain>
        <tissue evidence="7">Leaf</tissue>
    </source>
</reference>
<keyword evidence="3" id="KW-0804">Transcription</keyword>
<protein>
    <recommendedName>
        <fullName evidence="6">NAC domain-containing protein</fullName>
    </recommendedName>
</protein>
<sequence>MEERKMETVTSTPATNFCNTTTTENQNPPALLENQYSTAILENQNSPVLLENQKSTATLKNQYPQALLEYQNSTAIVENKNSTALLKYHQSNYAGAASSSKVMLGDPRMNAYFQSLPPGFRFKPTEEELIMHYLGRKIKNKQLYPSRIHDADIYEESPFYLSENYVAATENEWYFLSPRKKKYLNGERPDRAAGNGFWKATDADKSIKSSKHNGEVGVVKTLKYFVGRPKNCAKSSWIMKEYRIKKSRQSKYSEGTMKLDEYVLCKIYEHNKDKSDATNGVQGEANDQDQPAENFHDGVAQQLNYHQDHGPADGLLVTGDHINQQNHGDNTRDIDISAGQQQQQQQQQVWPIPNPSYLDYYNAVFPNDMSMPSGHQMHGNNFYPENHDLMQHETLYGQQTVSDHDIAYDNYIPQGFPHAILPGADAFNNVQALNNESNTSQGFSSDVQPVADGSNDVQGFNNEMNVPQMQQRQYQHRLVMTRPSPSSRYHPYHPQN</sequence>
<dbReference type="SUPFAM" id="SSF101941">
    <property type="entry name" value="NAC domain"/>
    <property type="match status" value="1"/>
</dbReference>
<evidence type="ECO:0000256" key="4">
    <source>
        <dbReference type="ARBA" id="ARBA00023242"/>
    </source>
</evidence>
<evidence type="ECO:0000256" key="2">
    <source>
        <dbReference type="ARBA" id="ARBA00023125"/>
    </source>
</evidence>
<dbReference type="Pfam" id="PF02365">
    <property type="entry name" value="NAM"/>
    <property type="match status" value="1"/>
</dbReference>
<name>A0AAD8N8N1_9APIA</name>
<dbReference type="PANTHER" id="PTHR31719:SF179">
    <property type="entry name" value="OS08G0148400 PROTEIN"/>
    <property type="match status" value="1"/>
</dbReference>
<reference evidence="7" key="2">
    <citation type="submission" date="2023-05" db="EMBL/GenBank/DDBJ databases">
        <authorList>
            <person name="Schelkunov M.I."/>
        </authorList>
    </citation>
    <scope>NUCLEOTIDE SEQUENCE</scope>
    <source>
        <strain evidence="7">Hsosn_3</strain>
        <tissue evidence="7">Leaf</tissue>
    </source>
</reference>
<dbReference type="Proteomes" id="UP001237642">
    <property type="component" value="Unassembled WGS sequence"/>
</dbReference>
<evidence type="ECO:0000256" key="3">
    <source>
        <dbReference type="ARBA" id="ARBA00023163"/>
    </source>
</evidence>
<dbReference type="EMBL" id="JAUIZM010000002">
    <property type="protein sequence ID" value="KAK1399826.1"/>
    <property type="molecule type" value="Genomic_DNA"/>
</dbReference>
<proteinExistence type="predicted"/>
<organism evidence="7 8">
    <name type="scientific">Heracleum sosnowskyi</name>
    <dbReference type="NCBI Taxonomy" id="360622"/>
    <lineage>
        <taxon>Eukaryota</taxon>
        <taxon>Viridiplantae</taxon>
        <taxon>Streptophyta</taxon>
        <taxon>Embryophyta</taxon>
        <taxon>Tracheophyta</taxon>
        <taxon>Spermatophyta</taxon>
        <taxon>Magnoliopsida</taxon>
        <taxon>eudicotyledons</taxon>
        <taxon>Gunneridae</taxon>
        <taxon>Pentapetalae</taxon>
        <taxon>asterids</taxon>
        <taxon>campanulids</taxon>
        <taxon>Apiales</taxon>
        <taxon>Apiaceae</taxon>
        <taxon>Apioideae</taxon>
        <taxon>apioid superclade</taxon>
        <taxon>Tordylieae</taxon>
        <taxon>Tordyliinae</taxon>
        <taxon>Heracleum</taxon>
    </lineage>
</organism>
<feature type="region of interest" description="Disordered" evidence="5">
    <location>
        <begin position="305"/>
        <end position="348"/>
    </location>
</feature>
<dbReference type="InterPro" id="IPR036093">
    <property type="entry name" value="NAC_dom_sf"/>
</dbReference>
<dbReference type="GO" id="GO:0006355">
    <property type="term" value="P:regulation of DNA-templated transcription"/>
    <property type="evidence" value="ECO:0007669"/>
    <property type="project" value="InterPro"/>
</dbReference>
<dbReference type="GO" id="GO:0003677">
    <property type="term" value="F:DNA binding"/>
    <property type="evidence" value="ECO:0007669"/>
    <property type="project" value="UniProtKB-KW"/>
</dbReference>
<keyword evidence="1" id="KW-0805">Transcription regulation</keyword>
<evidence type="ECO:0000256" key="5">
    <source>
        <dbReference type="SAM" id="MobiDB-lite"/>
    </source>
</evidence>
<keyword evidence="2" id="KW-0238">DNA-binding</keyword>